<dbReference type="Gene3D" id="3.40.50.300">
    <property type="entry name" value="P-loop containing nucleotide triphosphate hydrolases"/>
    <property type="match status" value="1"/>
</dbReference>
<dbReference type="PROSITE" id="PS51882">
    <property type="entry name" value="G_ALPHA"/>
    <property type="match status" value="1"/>
</dbReference>
<dbReference type="SUPFAM" id="SSF52540">
    <property type="entry name" value="P-loop containing nucleoside triphosphate hydrolases"/>
    <property type="match status" value="1"/>
</dbReference>
<evidence type="ECO:0000256" key="1">
    <source>
        <dbReference type="ARBA" id="ARBA00022723"/>
    </source>
</evidence>
<dbReference type="FunFam" id="3.40.50.300:FF:000692">
    <property type="entry name" value="Guanine nucleotide-binding protein subunit alpha"/>
    <property type="match status" value="1"/>
</dbReference>
<dbReference type="PANTHER" id="PTHR10218:SF302">
    <property type="entry name" value="GUANINE NUCLEOTIDE-BINDING PROTEIN ALPHA-5 SUBUNIT"/>
    <property type="match status" value="1"/>
</dbReference>
<dbReference type="GO" id="GO:0001664">
    <property type="term" value="F:G protein-coupled receptor binding"/>
    <property type="evidence" value="ECO:0007669"/>
    <property type="project" value="TreeGrafter"/>
</dbReference>
<feature type="binding site" evidence="6">
    <location>
        <position position="214"/>
    </location>
    <ligand>
        <name>Mg(2+)</name>
        <dbReference type="ChEBI" id="CHEBI:18420"/>
    </ligand>
</feature>
<dbReference type="Proteomes" id="UP001211065">
    <property type="component" value="Unassembled WGS sequence"/>
</dbReference>
<proteinExistence type="predicted"/>
<dbReference type="GO" id="GO:0005834">
    <property type="term" value="C:heterotrimeric G-protein complex"/>
    <property type="evidence" value="ECO:0007669"/>
    <property type="project" value="TreeGrafter"/>
</dbReference>
<dbReference type="SUPFAM" id="SSF47895">
    <property type="entry name" value="Transducin (alpha subunit), insertion domain"/>
    <property type="match status" value="1"/>
</dbReference>
<dbReference type="GO" id="GO:0005737">
    <property type="term" value="C:cytoplasm"/>
    <property type="evidence" value="ECO:0007669"/>
    <property type="project" value="TreeGrafter"/>
</dbReference>
<dbReference type="Gene3D" id="1.10.400.10">
    <property type="entry name" value="GI Alpha 1, domain 2-like"/>
    <property type="match status" value="1"/>
</dbReference>
<keyword evidence="6" id="KW-0460">Magnesium</keyword>
<dbReference type="SMART" id="SM00275">
    <property type="entry name" value="G_alpha"/>
    <property type="match status" value="1"/>
</dbReference>
<keyword evidence="3 5" id="KW-0342">GTP-binding</keyword>
<evidence type="ECO:0000313" key="7">
    <source>
        <dbReference type="EMBL" id="KAJ3221195.1"/>
    </source>
</evidence>
<dbReference type="GO" id="GO:0046872">
    <property type="term" value="F:metal ion binding"/>
    <property type="evidence" value="ECO:0007669"/>
    <property type="project" value="UniProtKB-KW"/>
</dbReference>
<gene>
    <name evidence="7" type="primary">GNAT2_1</name>
    <name evidence="7" type="ORF">HK099_003700</name>
</gene>
<sequence length="384" mass="43897">MYSYSEEIDVNLLSLEEKDGINLVEKLVLNPRIAHKRSQGIDKILEKELKDSAIPSTKVLILGSGDSGKSTFVRHMRISYFKTFTLEELGYFKFVIHGNIISVLKKLAEKLELLRNSNDEFKFSPGSEGNQPCDKKHFQILQQFVLKKDLPPEIVTAIQMIWNDENIKSCYEQRRQLNLEIQETAAYYLSDLPRILSSTYTPSEQDILCLRNSTKQVTETVITTKFMKFKLFDAAGQTHLRNSWAAFFDDAATVLFVCAISSYDQNLIENPAVNRLVDAVTLFETIVNNKILKKAGMILFFNKMDIFQEKIKTIPIQNYFNDYLGGSDLKLAKSYFKNLFTSKATEKEIEHVLFTTSTDPVSMKKVVSSVTDVIIRLNMKCIVA</sequence>
<dbReference type="CDD" id="cd00066">
    <property type="entry name" value="G-alpha"/>
    <property type="match status" value="1"/>
</dbReference>
<organism evidence="7 8">
    <name type="scientific">Clydaea vesicula</name>
    <dbReference type="NCBI Taxonomy" id="447962"/>
    <lineage>
        <taxon>Eukaryota</taxon>
        <taxon>Fungi</taxon>
        <taxon>Fungi incertae sedis</taxon>
        <taxon>Chytridiomycota</taxon>
        <taxon>Chytridiomycota incertae sedis</taxon>
        <taxon>Chytridiomycetes</taxon>
        <taxon>Lobulomycetales</taxon>
        <taxon>Lobulomycetaceae</taxon>
        <taxon>Clydaea</taxon>
    </lineage>
</organism>
<evidence type="ECO:0000256" key="3">
    <source>
        <dbReference type="ARBA" id="ARBA00023134"/>
    </source>
</evidence>
<dbReference type="AlphaFoldDB" id="A0AAD5Y046"/>
<keyword evidence="8" id="KW-1185">Reference proteome</keyword>
<evidence type="ECO:0000313" key="8">
    <source>
        <dbReference type="Proteomes" id="UP001211065"/>
    </source>
</evidence>
<protein>
    <submittedName>
        <fullName evidence="7">Guanine nucleotide-binding protein G(T) subunit alpha-2</fullName>
    </submittedName>
</protein>
<dbReference type="InterPro" id="IPR027417">
    <property type="entry name" value="P-loop_NTPase"/>
</dbReference>
<evidence type="ECO:0000256" key="4">
    <source>
        <dbReference type="ARBA" id="ARBA00023224"/>
    </source>
</evidence>
<dbReference type="EMBL" id="JADGJW010000245">
    <property type="protein sequence ID" value="KAJ3221195.1"/>
    <property type="molecule type" value="Genomic_DNA"/>
</dbReference>
<dbReference type="PRINTS" id="PR00318">
    <property type="entry name" value="GPROTEINA"/>
</dbReference>
<keyword evidence="1 6" id="KW-0479">Metal-binding</keyword>
<evidence type="ECO:0000256" key="5">
    <source>
        <dbReference type="PIRSR" id="PIRSR601019-1"/>
    </source>
</evidence>
<reference evidence="7" key="1">
    <citation type="submission" date="2020-05" db="EMBL/GenBank/DDBJ databases">
        <title>Phylogenomic resolution of chytrid fungi.</title>
        <authorList>
            <person name="Stajich J.E."/>
            <person name="Amses K."/>
            <person name="Simmons R."/>
            <person name="Seto K."/>
            <person name="Myers J."/>
            <person name="Bonds A."/>
            <person name="Quandt C.A."/>
            <person name="Barry K."/>
            <person name="Liu P."/>
            <person name="Grigoriev I."/>
            <person name="Longcore J.E."/>
            <person name="James T.Y."/>
        </authorList>
    </citation>
    <scope>NUCLEOTIDE SEQUENCE</scope>
    <source>
        <strain evidence="7">JEL0476</strain>
    </source>
</reference>
<feature type="binding site" evidence="5">
    <location>
        <begin position="302"/>
        <end position="305"/>
    </location>
    <ligand>
        <name>GTP</name>
        <dbReference type="ChEBI" id="CHEBI:37565"/>
    </ligand>
</feature>
<dbReference type="InterPro" id="IPR011025">
    <property type="entry name" value="GproteinA_insert"/>
</dbReference>
<dbReference type="GO" id="GO:0005525">
    <property type="term" value="F:GTP binding"/>
    <property type="evidence" value="ECO:0007669"/>
    <property type="project" value="UniProtKB-KW"/>
</dbReference>
<dbReference type="Pfam" id="PF00503">
    <property type="entry name" value="G-alpha"/>
    <property type="match status" value="1"/>
</dbReference>
<dbReference type="InterPro" id="IPR001019">
    <property type="entry name" value="Gprotein_alpha_su"/>
</dbReference>
<dbReference type="GO" id="GO:0003924">
    <property type="term" value="F:GTPase activity"/>
    <property type="evidence" value="ECO:0007669"/>
    <property type="project" value="InterPro"/>
</dbReference>
<comment type="caution">
    <text evidence="7">The sequence shown here is derived from an EMBL/GenBank/DDBJ whole genome shotgun (WGS) entry which is preliminary data.</text>
</comment>
<feature type="binding site" evidence="6">
    <location>
        <position position="70"/>
    </location>
    <ligand>
        <name>Mg(2+)</name>
        <dbReference type="ChEBI" id="CHEBI:18420"/>
    </ligand>
</feature>
<keyword evidence="4" id="KW-0807">Transducer</keyword>
<evidence type="ECO:0000256" key="2">
    <source>
        <dbReference type="ARBA" id="ARBA00022741"/>
    </source>
</evidence>
<evidence type="ECO:0000256" key="6">
    <source>
        <dbReference type="PIRSR" id="PIRSR601019-2"/>
    </source>
</evidence>
<dbReference type="GO" id="GO:0031683">
    <property type="term" value="F:G-protein beta/gamma-subunit complex binding"/>
    <property type="evidence" value="ECO:0007669"/>
    <property type="project" value="InterPro"/>
</dbReference>
<keyword evidence="2 5" id="KW-0547">Nucleotide-binding</keyword>
<dbReference type="GO" id="GO:0007188">
    <property type="term" value="P:adenylate cyclase-modulating G protein-coupled receptor signaling pathway"/>
    <property type="evidence" value="ECO:0007669"/>
    <property type="project" value="TreeGrafter"/>
</dbReference>
<feature type="binding site" evidence="5">
    <location>
        <begin position="208"/>
        <end position="214"/>
    </location>
    <ligand>
        <name>GTP</name>
        <dbReference type="ChEBI" id="CHEBI:37565"/>
    </ligand>
</feature>
<name>A0AAD5Y046_9FUNG</name>
<feature type="binding site" evidence="5">
    <location>
        <begin position="233"/>
        <end position="237"/>
    </location>
    <ligand>
        <name>GTP</name>
        <dbReference type="ChEBI" id="CHEBI:37565"/>
    </ligand>
</feature>
<accession>A0AAD5Y046</accession>
<dbReference type="PANTHER" id="PTHR10218">
    <property type="entry name" value="GTP-BINDING PROTEIN ALPHA SUBUNIT"/>
    <property type="match status" value="1"/>
</dbReference>